<keyword evidence="1" id="KW-0812">Transmembrane</keyword>
<evidence type="ECO:0000313" key="3">
    <source>
        <dbReference type="EMBL" id="MDQ0510344.1"/>
    </source>
</evidence>
<accession>A0ABU0LNV3</accession>
<gene>
    <name evidence="3" type="ORF">QOZ99_001227</name>
</gene>
<dbReference type="Gene3D" id="1.20.144.10">
    <property type="entry name" value="Phosphatidic acid phosphatase type 2/haloperoxidase"/>
    <property type="match status" value="1"/>
</dbReference>
<keyword evidence="1" id="KW-1133">Transmembrane helix</keyword>
<feature type="domain" description="Phosphatidic acid phosphatase type 2/haloperoxidase" evidence="2">
    <location>
        <begin position="55"/>
        <end position="178"/>
    </location>
</feature>
<dbReference type="Proteomes" id="UP001235094">
    <property type="component" value="Unassembled WGS sequence"/>
</dbReference>
<dbReference type="SUPFAM" id="SSF48317">
    <property type="entry name" value="Acid phosphatase/Vanadium-dependent haloperoxidase"/>
    <property type="match status" value="1"/>
</dbReference>
<protein>
    <submittedName>
        <fullName evidence="3">Membrane-associated phospholipid phosphatase</fullName>
    </submittedName>
</protein>
<proteinExistence type="predicted"/>
<comment type="caution">
    <text evidence="3">The sequence shown here is derived from an EMBL/GenBank/DDBJ whole genome shotgun (WGS) entry which is preliminary data.</text>
</comment>
<keyword evidence="1" id="KW-0472">Membrane</keyword>
<reference evidence="3 4" key="1">
    <citation type="submission" date="2023-07" db="EMBL/GenBank/DDBJ databases">
        <title>Genomic Encyclopedia of Type Strains, Phase IV (KMG-IV): sequencing the most valuable type-strain genomes for metagenomic binning, comparative biology and taxonomic classification.</title>
        <authorList>
            <person name="Goeker M."/>
        </authorList>
    </citation>
    <scope>NUCLEOTIDE SEQUENCE [LARGE SCALE GENOMIC DNA]</scope>
    <source>
        <strain evidence="3 4">DSM 15561</strain>
    </source>
</reference>
<dbReference type="Pfam" id="PF01569">
    <property type="entry name" value="PAP2"/>
    <property type="match status" value="1"/>
</dbReference>
<dbReference type="EMBL" id="JAUSVR010000003">
    <property type="protein sequence ID" value="MDQ0510344.1"/>
    <property type="molecule type" value="Genomic_DNA"/>
</dbReference>
<evidence type="ECO:0000313" key="4">
    <source>
        <dbReference type="Proteomes" id="UP001235094"/>
    </source>
</evidence>
<feature type="transmembrane region" description="Helical" evidence="1">
    <location>
        <begin position="20"/>
        <end position="39"/>
    </location>
</feature>
<dbReference type="InterPro" id="IPR036938">
    <property type="entry name" value="PAP2/HPO_sf"/>
</dbReference>
<evidence type="ECO:0000256" key="1">
    <source>
        <dbReference type="SAM" id="Phobius"/>
    </source>
</evidence>
<dbReference type="InterPro" id="IPR000326">
    <property type="entry name" value="PAP2/HPO"/>
</dbReference>
<evidence type="ECO:0000259" key="2">
    <source>
        <dbReference type="Pfam" id="PF01569"/>
    </source>
</evidence>
<feature type="transmembrane region" description="Helical" evidence="1">
    <location>
        <begin position="51"/>
        <end position="70"/>
    </location>
</feature>
<organism evidence="3 4">
    <name type="scientific">Ancylobacter amanitiformis</name>
    <dbReference type="NCBI Taxonomy" id="217069"/>
    <lineage>
        <taxon>Bacteria</taxon>
        <taxon>Pseudomonadati</taxon>
        <taxon>Pseudomonadota</taxon>
        <taxon>Alphaproteobacteria</taxon>
        <taxon>Hyphomicrobiales</taxon>
        <taxon>Xanthobacteraceae</taxon>
        <taxon>Ancylobacter</taxon>
    </lineage>
</organism>
<name>A0ABU0LNV3_9HYPH</name>
<sequence length="260" mass="28248">MGFPAAKKNALIDFRNLASNLSIALPVTLALALGLKLIYPSKPCLCSPRMSLYFISLFLIGPTLIVNGVLKSFWGRPRPVSVIDFGGMWPFHEAWVIADHGWLNRSFSSGEAATVACLLPLTLFVPRPWRVQVVTLVGVLVAATSLNRIAFGAHFLSDVTISICLMLVISVVLHRVFFVTHAAALSDEVLEQRLTVIGLDWAGRRAALRARTGRMVADGVNALARVGHAQLRSARAVAATAASFIATRRDVGRRMPLTPR</sequence>
<dbReference type="RefSeq" id="WP_306889099.1">
    <property type="nucleotide sequence ID" value="NZ_JAUSVR010000003.1"/>
</dbReference>
<feature type="transmembrane region" description="Helical" evidence="1">
    <location>
        <begin position="129"/>
        <end position="147"/>
    </location>
</feature>
<keyword evidence="4" id="KW-1185">Reference proteome</keyword>
<feature type="transmembrane region" description="Helical" evidence="1">
    <location>
        <begin position="159"/>
        <end position="178"/>
    </location>
</feature>